<keyword evidence="1" id="KW-1133">Transmembrane helix</keyword>
<dbReference type="EMBL" id="CP018820">
    <property type="protein sequence ID" value="APR52227.1"/>
    <property type="molecule type" value="Genomic_DNA"/>
</dbReference>
<protein>
    <submittedName>
        <fullName evidence="2">Uncharacterized protein</fullName>
    </submittedName>
</protein>
<evidence type="ECO:0000313" key="2">
    <source>
        <dbReference type="EMBL" id="APR52227.1"/>
    </source>
</evidence>
<feature type="transmembrane region" description="Helical" evidence="1">
    <location>
        <begin position="165"/>
        <end position="183"/>
    </location>
</feature>
<feature type="transmembrane region" description="Helical" evidence="1">
    <location>
        <begin position="131"/>
        <end position="153"/>
    </location>
</feature>
<evidence type="ECO:0000313" key="5">
    <source>
        <dbReference type="Proteomes" id="UP000286681"/>
    </source>
</evidence>
<dbReference type="Proteomes" id="UP000185161">
    <property type="component" value="Chromosome"/>
</dbReference>
<keyword evidence="1" id="KW-0812">Transmembrane</keyword>
<dbReference type="GeneID" id="44132314"/>
<reference evidence="4" key="2">
    <citation type="submission" date="2016-12" db="EMBL/GenBank/DDBJ databases">
        <title>Whole genome sequencing of Sphingomonas sp. ABOJV.</title>
        <authorList>
            <person name="Conlan S."/>
            <person name="Thomas P.J."/>
            <person name="Mullikin J."/>
            <person name="Palmore T.N."/>
            <person name="Frank K.M."/>
            <person name="Segre J.A."/>
        </authorList>
    </citation>
    <scope>NUCLEOTIDE SEQUENCE [LARGE SCALE GENOMIC DNA]</scope>
    <source>
        <strain evidence="4">ABOJV</strain>
    </source>
</reference>
<dbReference type="OrthoDB" id="343560at2"/>
<evidence type="ECO:0000313" key="3">
    <source>
        <dbReference type="EMBL" id="RSU98236.1"/>
    </source>
</evidence>
<dbReference type="RefSeq" id="WP_075151128.1">
    <property type="nucleotide sequence ID" value="NZ_CP018820.1"/>
</dbReference>
<dbReference type="Proteomes" id="UP000286681">
    <property type="component" value="Unassembled WGS sequence"/>
</dbReference>
<gene>
    <name evidence="2" type="ORF">BRX40_07080</name>
    <name evidence="3" type="ORF">CA257_22125</name>
</gene>
<keyword evidence="1" id="KW-0472">Membrane</keyword>
<organism evidence="2 4">
    <name type="scientific">Sphingomonas koreensis</name>
    <dbReference type="NCBI Taxonomy" id="93064"/>
    <lineage>
        <taxon>Bacteria</taxon>
        <taxon>Pseudomonadati</taxon>
        <taxon>Pseudomonadota</taxon>
        <taxon>Alphaproteobacteria</taxon>
        <taxon>Sphingomonadales</taxon>
        <taxon>Sphingomonadaceae</taxon>
        <taxon>Sphingomonas</taxon>
    </lineage>
</organism>
<evidence type="ECO:0000256" key="1">
    <source>
        <dbReference type="SAM" id="Phobius"/>
    </source>
</evidence>
<dbReference type="EMBL" id="QQWO01000030">
    <property type="protein sequence ID" value="RSU98236.1"/>
    <property type="molecule type" value="Genomic_DNA"/>
</dbReference>
<keyword evidence="4" id="KW-1185">Reference proteome</keyword>
<feature type="transmembrane region" description="Helical" evidence="1">
    <location>
        <begin position="252"/>
        <end position="272"/>
    </location>
</feature>
<feature type="transmembrane region" description="Helical" evidence="1">
    <location>
        <begin position="25"/>
        <end position="43"/>
    </location>
</feature>
<dbReference type="STRING" id="93064.BRX40_07080"/>
<dbReference type="AlphaFoldDB" id="A0A1L6J8Q1"/>
<sequence>MTVITLSPSGPAALFAEFDRRHPQLTRYGLVLLVLGAIAMALQVLDPRTLASGVNIWVKPAKFLVSVGVFALTTAWFMGYVRPERRGGRLMRFTAWTLIASGSFELLYISFQAAQGQESHFNLSTPFHIAMYALMGIGAVILTATTLPLAWEIVRRPAPGLQRSFVAAVAIGLVLTFVLGGWMGSYMSSQPGHAVGQVGGGVPVFGWNRLGGDLRIAHFFGIHAEQAIPLLGAAAAGLPARLRWSAILGGSAIYAALTIGVFLQAVAGRALVPA</sequence>
<evidence type="ECO:0000313" key="4">
    <source>
        <dbReference type="Proteomes" id="UP000185161"/>
    </source>
</evidence>
<accession>A0A1L6J8Q1</accession>
<name>A0A1L6J8Q1_9SPHN</name>
<reference evidence="3 5" key="3">
    <citation type="submission" date="2018-07" db="EMBL/GenBank/DDBJ databases">
        <title>Genomic and Epidemiologic Investigation of an Indolent Hospital Outbreak.</title>
        <authorList>
            <person name="Johnson R.C."/>
            <person name="Deming C."/>
            <person name="Conlan S."/>
            <person name="Zellmer C.J."/>
            <person name="Michelin A.V."/>
            <person name="Lee-Lin S."/>
            <person name="Thomas P.J."/>
            <person name="Park M."/>
            <person name="Weingarten R.A."/>
            <person name="Less J."/>
            <person name="Dekker J.P."/>
            <person name="Frank K.M."/>
            <person name="Musser K.A."/>
            <person name="Mcquiston J.R."/>
            <person name="Henderson D.K."/>
            <person name="Lau A.F."/>
            <person name="Palmore T.N."/>
            <person name="Segre J.A."/>
        </authorList>
    </citation>
    <scope>NUCLEOTIDE SEQUENCE [LARGE SCALE GENOMIC DNA]</scope>
    <source>
        <strain evidence="3 5">SK-NIH.Env10_0317</strain>
    </source>
</reference>
<feature type="transmembrane region" description="Helical" evidence="1">
    <location>
        <begin position="63"/>
        <end position="81"/>
    </location>
</feature>
<reference evidence="2" key="1">
    <citation type="submission" date="2016-12" db="EMBL/GenBank/DDBJ databases">
        <title>Whole genome sequencing of Sphingomonas koreensis.</title>
        <authorList>
            <person name="Conlan S."/>
            <person name="Thomas P.J."/>
            <person name="Mullikin J."/>
            <person name="Palmore T.N."/>
            <person name="Frank K.M."/>
            <person name="Segre J.A."/>
        </authorList>
    </citation>
    <scope>NUCLEOTIDE SEQUENCE</scope>
    <source>
        <strain evidence="2">ABOJV</strain>
    </source>
</reference>
<proteinExistence type="predicted"/>
<feature type="transmembrane region" description="Helical" evidence="1">
    <location>
        <begin position="93"/>
        <end position="111"/>
    </location>
</feature>
<dbReference type="KEGG" id="skr:BRX40_07080"/>